<name>A0ABR3F0U1_9AGAR</name>
<organism evidence="1 2">
    <name type="scientific">Marasmius crinis-equi</name>
    <dbReference type="NCBI Taxonomy" id="585013"/>
    <lineage>
        <taxon>Eukaryota</taxon>
        <taxon>Fungi</taxon>
        <taxon>Dikarya</taxon>
        <taxon>Basidiomycota</taxon>
        <taxon>Agaricomycotina</taxon>
        <taxon>Agaricomycetes</taxon>
        <taxon>Agaricomycetidae</taxon>
        <taxon>Agaricales</taxon>
        <taxon>Marasmiineae</taxon>
        <taxon>Marasmiaceae</taxon>
        <taxon>Marasmius</taxon>
    </lineage>
</organism>
<dbReference type="Proteomes" id="UP001465976">
    <property type="component" value="Unassembled WGS sequence"/>
</dbReference>
<evidence type="ECO:0000313" key="2">
    <source>
        <dbReference type="Proteomes" id="UP001465976"/>
    </source>
</evidence>
<keyword evidence="2" id="KW-1185">Reference proteome</keyword>
<protein>
    <submittedName>
        <fullName evidence="1">Uncharacterized protein</fullName>
    </submittedName>
</protein>
<accession>A0ABR3F0U1</accession>
<dbReference type="EMBL" id="JBAHYK010001251">
    <property type="protein sequence ID" value="KAL0568827.1"/>
    <property type="molecule type" value="Genomic_DNA"/>
</dbReference>
<sequence>MNYGNHTIILSRDPKPALLPQYIGRPGEGDATSQLRISFPSTVTIGQEVTATWKHALPLTEIPRVNQINLIENDTAGSTQTLLGGGAIANPSGVVVFT</sequence>
<gene>
    <name evidence="1" type="ORF">V5O48_013152</name>
</gene>
<evidence type="ECO:0000313" key="1">
    <source>
        <dbReference type="EMBL" id="KAL0568827.1"/>
    </source>
</evidence>
<reference evidence="1 2" key="1">
    <citation type="submission" date="2024-02" db="EMBL/GenBank/DDBJ databases">
        <title>A draft genome for the cacao thread blight pathogen Marasmius crinis-equi.</title>
        <authorList>
            <person name="Cohen S.P."/>
            <person name="Baruah I.K."/>
            <person name="Amoako-Attah I."/>
            <person name="Bukari Y."/>
            <person name="Meinhardt L.W."/>
            <person name="Bailey B.A."/>
        </authorList>
    </citation>
    <scope>NUCLEOTIDE SEQUENCE [LARGE SCALE GENOMIC DNA]</scope>
    <source>
        <strain evidence="1 2">GH-76</strain>
    </source>
</reference>
<feature type="non-terminal residue" evidence="1">
    <location>
        <position position="98"/>
    </location>
</feature>
<comment type="caution">
    <text evidence="1">The sequence shown here is derived from an EMBL/GenBank/DDBJ whole genome shotgun (WGS) entry which is preliminary data.</text>
</comment>
<proteinExistence type="predicted"/>